<gene>
    <name evidence="2" type="ORF">QF092_01455</name>
</gene>
<name>A0ABY8Q6R1_9RHOB</name>
<keyword evidence="1" id="KW-0812">Transmembrane</keyword>
<feature type="transmembrane region" description="Helical" evidence="1">
    <location>
        <begin position="6"/>
        <end position="22"/>
    </location>
</feature>
<proteinExistence type="predicted"/>
<organism evidence="2 3">
    <name type="scientific">Fuscovulum ytuae</name>
    <dbReference type="NCBI Taxonomy" id="3042299"/>
    <lineage>
        <taxon>Bacteria</taxon>
        <taxon>Pseudomonadati</taxon>
        <taxon>Pseudomonadota</taxon>
        <taxon>Alphaproteobacteria</taxon>
        <taxon>Rhodobacterales</taxon>
        <taxon>Paracoccaceae</taxon>
        <taxon>Fuscovulum</taxon>
    </lineage>
</organism>
<protein>
    <submittedName>
        <fullName evidence="2">Uncharacterized protein</fullName>
    </submittedName>
</protein>
<dbReference type="EMBL" id="CP124535">
    <property type="protein sequence ID" value="WGV16509.1"/>
    <property type="molecule type" value="Genomic_DNA"/>
</dbReference>
<dbReference type="Proteomes" id="UP001230978">
    <property type="component" value="Chromosome"/>
</dbReference>
<sequence length="172" mass="18928">MLASVILLNMLIMGFYLWWQAYNSHAVTDRMAYTINDLITRQRGLVLDRSFLDGLETTAEFILNPEQNAAIRFTQVTLQPGAVPGDPPQIQVDWSYSPCGALALADAGPGFDANVLPLMAVGATMIVTDVQVPFVSTFDLVPSILFERRAVSLYRFETSFELQGTGTSTCID</sequence>
<accession>A0ABY8Q6R1</accession>
<dbReference type="RefSeq" id="WP_281466921.1">
    <property type="nucleotide sequence ID" value="NZ_CP124535.1"/>
</dbReference>
<evidence type="ECO:0000313" key="3">
    <source>
        <dbReference type="Proteomes" id="UP001230978"/>
    </source>
</evidence>
<keyword evidence="1" id="KW-0472">Membrane</keyword>
<evidence type="ECO:0000313" key="2">
    <source>
        <dbReference type="EMBL" id="WGV16509.1"/>
    </source>
</evidence>
<reference evidence="2 3" key="1">
    <citation type="submission" date="2023-04" db="EMBL/GenBank/DDBJ databases">
        <title>YMD61, complete Genome.</title>
        <authorList>
            <person name="Zhang J."/>
        </authorList>
    </citation>
    <scope>NUCLEOTIDE SEQUENCE [LARGE SCALE GENOMIC DNA]</scope>
    <source>
        <strain evidence="2 3">YMD61</strain>
    </source>
</reference>
<evidence type="ECO:0000256" key="1">
    <source>
        <dbReference type="SAM" id="Phobius"/>
    </source>
</evidence>
<keyword evidence="3" id="KW-1185">Reference proteome</keyword>
<keyword evidence="1" id="KW-1133">Transmembrane helix</keyword>